<sequence length="122" mass="13902">MDVDEEIFKIANTPLSTLDPSSQSFQPENKVRFQNPSSKEEIPFTPKEKPARNTYLEKPVTKEYPRAEEETISTCQLLSSSQPEPSSSNHQLTGSNQPFIVKVICCQTWKMCLLSFHLIKIL</sequence>
<feature type="region of interest" description="Disordered" evidence="1">
    <location>
        <begin position="12"/>
        <end position="67"/>
    </location>
</feature>
<keyword evidence="3" id="KW-1185">Reference proteome</keyword>
<evidence type="ECO:0000313" key="3">
    <source>
        <dbReference type="Proteomes" id="UP000037035"/>
    </source>
</evidence>
<evidence type="ECO:0000256" key="1">
    <source>
        <dbReference type="SAM" id="MobiDB-lite"/>
    </source>
</evidence>
<comment type="caution">
    <text evidence="2">The sequence shown here is derived from an EMBL/GenBank/DDBJ whole genome shotgun (WGS) entry which is preliminary data.</text>
</comment>
<reference evidence="2 3" key="1">
    <citation type="submission" date="2015-08" db="EMBL/GenBank/DDBJ databases">
        <title>Next Generation Sequencing and Analysis of the Genome of Puccinia sorghi L Schw, the Causal Agent of Maize Common Rust.</title>
        <authorList>
            <person name="Rochi L."/>
            <person name="Burguener G."/>
            <person name="Darino M."/>
            <person name="Turjanski A."/>
            <person name="Kreff E."/>
            <person name="Dieguez M.J."/>
            <person name="Sacco F."/>
        </authorList>
    </citation>
    <scope>NUCLEOTIDE SEQUENCE [LARGE SCALE GENOMIC DNA]</scope>
    <source>
        <strain evidence="2 3">RO10H11247</strain>
    </source>
</reference>
<organism evidence="2 3">
    <name type="scientific">Puccinia sorghi</name>
    <dbReference type="NCBI Taxonomy" id="27349"/>
    <lineage>
        <taxon>Eukaryota</taxon>
        <taxon>Fungi</taxon>
        <taxon>Dikarya</taxon>
        <taxon>Basidiomycota</taxon>
        <taxon>Pucciniomycotina</taxon>
        <taxon>Pucciniomycetes</taxon>
        <taxon>Pucciniales</taxon>
        <taxon>Pucciniaceae</taxon>
        <taxon>Puccinia</taxon>
    </lineage>
</organism>
<proteinExistence type="predicted"/>
<evidence type="ECO:0000313" key="2">
    <source>
        <dbReference type="EMBL" id="KNZ49108.1"/>
    </source>
</evidence>
<protein>
    <submittedName>
        <fullName evidence="2">Uncharacterized protein</fullName>
    </submittedName>
</protein>
<dbReference type="AlphaFoldDB" id="A0A0L6UKP9"/>
<feature type="compositionally biased region" description="Basic and acidic residues" evidence="1">
    <location>
        <begin position="38"/>
        <end position="51"/>
    </location>
</feature>
<dbReference type="Proteomes" id="UP000037035">
    <property type="component" value="Unassembled WGS sequence"/>
</dbReference>
<gene>
    <name evidence="2" type="ORF">VP01_5202g1</name>
</gene>
<feature type="compositionally biased region" description="Polar residues" evidence="1">
    <location>
        <begin position="13"/>
        <end position="37"/>
    </location>
</feature>
<dbReference type="VEuPathDB" id="FungiDB:VP01_5202g1"/>
<dbReference type="EMBL" id="LAVV01010390">
    <property type="protein sequence ID" value="KNZ49108.1"/>
    <property type="molecule type" value="Genomic_DNA"/>
</dbReference>
<name>A0A0L6UKP9_9BASI</name>
<accession>A0A0L6UKP9</accession>